<dbReference type="CDD" id="cd22933">
    <property type="entry name" value="HFD_HFI1"/>
    <property type="match status" value="1"/>
</dbReference>
<proteinExistence type="predicted"/>
<dbReference type="InterPro" id="IPR024738">
    <property type="entry name" value="Hfi1/Tada1"/>
</dbReference>
<evidence type="ECO:0000313" key="2">
    <source>
        <dbReference type="EMBL" id="KAJ9175182.1"/>
    </source>
</evidence>
<evidence type="ECO:0000313" key="3">
    <source>
        <dbReference type="Proteomes" id="UP001174677"/>
    </source>
</evidence>
<accession>A0ABQ9M6U2</accession>
<comment type="caution">
    <text evidence="2">The sequence shown here is derived from an EMBL/GenBank/DDBJ whole genome shotgun (WGS) entry which is preliminary data.</text>
</comment>
<evidence type="ECO:0008006" key="4">
    <source>
        <dbReference type="Google" id="ProtNLM"/>
    </source>
</evidence>
<gene>
    <name evidence="2" type="ORF">P3X46_013761</name>
</gene>
<reference evidence="2 3" key="1">
    <citation type="journal article" date="2023" name="Plant Biotechnol. J.">
        <title>Chromosome-level wild Hevea brasiliensis genome provides new tools for genomic-assisted breeding and valuable loci to elevate rubber yield.</title>
        <authorList>
            <person name="Cheng H."/>
            <person name="Song X."/>
            <person name="Hu Y."/>
            <person name="Wu T."/>
            <person name="Yang Q."/>
            <person name="An Z."/>
            <person name="Feng S."/>
            <person name="Deng Z."/>
            <person name="Wu W."/>
            <person name="Zeng X."/>
            <person name="Tu M."/>
            <person name="Wang X."/>
            <person name="Huang H."/>
        </authorList>
    </citation>
    <scope>NUCLEOTIDE SEQUENCE [LARGE SCALE GENOMIC DNA]</scope>
    <source>
        <strain evidence="2">MT/VB/25A 57/8</strain>
    </source>
</reference>
<feature type="region of interest" description="Disordered" evidence="1">
    <location>
        <begin position="110"/>
        <end position="145"/>
    </location>
</feature>
<dbReference type="Pfam" id="PF12767">
    <property type="entry name" value="SAGA-Tad1"/>
    <property type="match status" value="1"/>
</dbReference>
<evidence type="ECO:0000256" key="1">
    <source>
        <dbReference type="SAM" id="MobiDB-lite"/>
    </source>
</evidence>
<keyword evidence="3" id="KW-1185">Reference proteome</keyword>
<sequence>MLSNQSYARIDTLELKTLIIKKIGHGRADKYFDQLTRLFSFKITKSEFDKFCIKIIGRENIPLHNLLIRSIIKNAYLAKVPPSKGIKRVGSSLNVKTANGYQRNCLQSLYGDAFPPSPRKGRSPVNRDRKFRDRPSPLGPLGKPQSVVCEELNSRAQEQQSATELLSLGSRPPVEVASVEEGEEVEQVAGSPGVQSRSPGVLNRSPVTAPLGVSVNLGGARKTLSNVSICGSHLQETCLHTGELPDTRSLRSRLEQKLEMEGISVSVDCVNLLNNGLDMYLKRLIEPCMGLASSRCGTDHLKEVNGQFTSGSNGMLPGRCMQRLKESVYASMLDFQVAMESNPQILGGDWATLLEKISLHTSEE</sequence>
<dbReference type="PANTHER" id="PTHR21277">
    <property type="entry name" value="TRANSCRIPTIONAL ADAPTER 1"/>
    <property type="match status" value="1"/>
</dbReference>
<dbReference type="EMBL" id="JARPOI010000008">
    <property type="protein sequence ID" value="KAJ9175182.1"/>
    <property type="molecule type" value="Genomic_DNA"/>
</dbReference>
<dbReference type="Proteomes" id="UP001174677">
    <property type="component" value="Chromosome 8"/>
</dbReference>
<feature type="compositionally biased region" description="Basic and acidic residues" evidence="1">
    <location>
        <begin position="125"/>
        <end position="135"/>
    </location>
</feature>
<dbReference type="PANTHER" id="PTHR21277:SF44">
    <property type="entry name" value="TRANSCRIPTIONAL REGULATOR OF RNA POLII, SAGA, SUBUNIT"/>
    <property type="match status" value="1"/>
</dbReference>
<organism evidence="2 3">
    <name type="scientific">Hevea brasiliensis</name>
    <name type="common">Para rubber tree</name>
    <name type="synonym">Siphonia brasiliensis</name>
    <dbReference type="NCBI Taxonomy" id="3981"/>
    <lineage>
        <taxon>Eukaryota</taxon>
        <taxon>Viridiplantae</taxon>
        <taxon>Streptophyta</taxon>
        <taxon>Embryophyta</taxon>
        <taxon>Tracheophyta</taxon>
        <taxon>Spermatophyta</taxon>
        <taxon>Magnoliopsida</taxon>
        <taxon>eudicotyledons</taxon>
        <taxon>Gunneridae</taxon>
        <taxon>Pentapetalae</taxon>
        <taxon>rosids</taxon>
        <taxon>fabids</taxon>
        <taxon>Malpighiales</taxon>
        <taxon>Euphorbiaceae</taxon>
        <taxon>Crotonoideae</taxon>
        <taxon>Micrandreae</taxon>
        <taxon>Hevea</taxon>
    </lineage>
</organism>
<protein>
    <recommendedName>
        <fullName evidence="4">Transcriptional coactivator Hfi1/Transcriptional adapter 1</fullName>
    </recommendedName>
</protein>
<name>A0ABQ9M6U2_HEVBR</name>
<feature type="region of interest" description="Disordered" evidence="1">
    <location>
        <begin position="159"/>
        <end position="207"/>
    </location>
</feature>